<accession>A0A0D7BF43</accession>
<name>A0A0D7BF43_9AGAR</name>
<sequence length="302" mass="32598">MSLELESAFSSASSSATGSPLVSTFSQVDLNGPPTLNPHFGESPACPKNLKFIVQPIACRRRPIKPVALSEDDLGYDAGLEDSPSTAKQFTSRAYTRKRFPSGRYRQASVARVSSKERTLNQGIGLGLGLSFDANRDRIISIDPARPPKPRLRPTTMDASPSPLLLTPYTVNSGIVDDHYMSVSLDTKDLTLSPPSSTVLPEISDNSATTRANICNAPSPCIGASPLSIFPQYSRIVSPGCLQWRPSPPSPSVCFSPARSRFSPHCRFPGHRSSWRRSSANWFPSSPQSDIISILGSSVVHA</sequence>
<protein>
    <submittedName>
        <fullName evidence="1">Uncharacterized protein</fullName>
    </submittedName>
</protein>
<dbReference type="AlphaFoldDB" id="A0A0D7BF43"/>
<dbReference type="Proteomes" id="UP000054007">
    <property type="component" value="Unassembled WGS sequence"/>
</dbReference>
<evidence type="ECO:0000313" key="1">
    <source>
        <dbReference type="EMBL" id="KIY68724.1"/>
    </source>
</evidence>
<reference evidence="1 2" key="1">
    <citation type="journal article" date="2015" name="Fungal Genet. Biol.">
        <title>Evolution of novel wood decay mechanisms in Agaricales revealed by the genome sequences of Fistulina hepatica and Cylindrobasidium torrendii.</title>
        <authorList>
            <person name="Floudas D."/>
            <person name="Held B.W."/>
            <person name="Riley R."/>
            <person name="Nagy L.G."/>
            <person name="Koehler G."/>
            <person name="Ransdell A.S."/>
            <person name="Younus H."/>
            <person name="Chow J."/>
            <person name="Chiniquy J."/>
            <person name="Lipzen A."/>
            <person name="Tritt A."/>
            <person name="Sun H."/>
            <person name="Haridas S."/>
            <person name="LaButti K."/>
            <person name="Ohm R.A."/>
            <person name="Kues U."/>
            <person name="Blanchette R.A."/>
            <person name="Grigoriev I.V."/>
            <person name="Minto R.E."/>
            <person name="Hibbett D.S."/>
        </authorList>
    </citation>
    <scope>NUCLEOTIDE SEQUENCE [LARGE SCALE GENOMIC DNA]</scope>
    <source>
        <strain evidence="1 2">FP15055 ss-10</strain>
    </source>
</reference>
<organism evidence="1 2">
    <name type="scientific">Cylindrobasidium torrendii FP15055 ss-10</name>
    <dbReference type="NCBI Taxonomy" id="1314674"/>
    <lineage>
        <taxon>Eukaryota</taxon>
        <taxon>Fungi</taxon>
        <taxon>Dikarya</taxon>
        <taxon>Basidiomycota</taxon>
        <taxon>Agaricomycotina</taxon>
        <taxon>Agaricomycetes</taxon>
        <taxon>Agaricomycetidae</taxon>
        <taxon>Agaricales</taxon>
        <taxon>Marasmiineae</taxon>
        <taxon>Physalacriaceae</taxon>
        <taxon>Cylindrobasidium</taxon>
    </lineage>
</organism>
<gene>
    <name evidence="1" type="ORF">CYLTODRAFT_421375</name>
</gene>
<dbReference type="EMBL" id="KN880497">
    <property type="protein sequence ID" value="KIY68724.1"/>
    <property type="molecule type" value="Genomic_DNA"/>
</dbReference>
<proteinExistence type="predicted"/>
<keyword evidence="2" id="KW-1185">Reference proteome</keyword>
<evidence type="ECO:0000313" key="2">
    <source>
        <dbReference type="Proteomes" id="UP000054007"/>
    </source>
</evidence>